<keyword evidence="3" id="KW-1185">Reference proteome</keyword>
<dbReference type="RefSeq" id="WP_074255593.1">
    <property type="nucleotide sequence ID" value="NZ_FSRL01000001.1"/>
</dbReference>
<dbReference type="Proteomes" id="UP000184932">
    <property type="component" value="Unassembled WGS sequence"/>
</dbReference>
<dbReference type="CDD" id="cd07909">
    <property type="entry name" value="YciF"/>
    <property type="match status" value="1"/>
</dbReference>
<dbReference type="EMBL" id="FSRL01000001">
    <property type="protein sequence ID" value="SIN92530.1"/>
    <property type="molecule type" value="Genomic_DNA"/>
</dbReference>
<evidence type="ECO:0000313" key="3">
    <source>
        <dbReference type="Proteomes" id="UP000184932"/>
    </source>
</evidence>
<dbReference type="OrthoDB" id="9795056at2"/>
<dbReference type="PANTHER" id="PTHR30565">
    <property type="entry name" value="PROTEIN YCIF"/>
    <property type="match status" value="1"/>
</dbReference>
<dbReference type="Gene3D" id="1.20.1260.10">
    <property type="match status" value="1"/>
</dbReference>
<dbReference type="PANTHER" id="PTHR30565:SF9">
    <property type="entry name" value="PROTEIN YCIF"/>
    <property type="match status" value="1"/>
</dbReference>
<sequence length="161" mass="18243">MKSLDALFNHFLRDIYYAEKQVRKTLPKMARKAESEQLREAFEHHLEETEEQIDNLEKVFELLGLKARGVTCEAIDGILEEGKEIMEDAEDGDTRDAGMIAAAQAVEHYEITRYGTLVAWAKALDLDAKVADLLQANLDQEYDADRNLTSLAEKTLNREAA</sequence>
<reference evidence="3" key="1">
    <citation type="submission" date="2016-11" db="EMBL/GenBank/DDBJ databases">
        <authorList>
            <person name="Varghese N."/>
            <person name="Submissions S."/>
        </authorList>
    </citation>
    <scope>NUCLEOTIDE SEQUENCE [LARGE SCALE GENOMIC DNA]</scope>
    <source>
        <strain evidence="3">DSM 29440</strain>
    </source>
</reference>
<gene>
    <name evidence="2" type="ORF">SAMN05444002_1532</name>
</gene>
<name>A0A1N6FB92_9RHOB</name>
<feature type="coiled-coil region" evidence="1">
    <location>
        <begin position="32"/>
        <end position="66"/>
    </location>
</feature>
<protein>
    <submittedName>
        <fullName evidence="2">Ferritin-like metal-binding protein YciE</fullName>
    </submittedName>
</protein>
<dbReference type="AlphaFoldDB" id="A0A1N6FB92"/>
<dbReference type="STRING" id="1217970.SAMN05444002_1532"/>
<evidence type="ECO:0000256" key="1">
    <source>
        <dbReference type="SAM" id="Coils"/>
    </source>
</evidence>
<organism evidence="2 3">
    <name type="scientific">Vannielia litorea</name>
    <dbReference type="NCBI Taxonomy" id="1217970"/>
    <lineage>
        <taxon>Bacteria</taxon>
        <taxon>Pseudomonadati</taxon>
        <taxon>Pseudomonadota</taxon>
        <taxon>Alphaproteobacteria</taxon>
        <taxon>Rhodobacterales</taxon>
        <taxon>Paracoccaceae</taxon>
        <taxon>Vannielia</taxon>
    </lineage>
</organism>
<dbReference type="InterPro" id="IPR012347">
    <property type="entry name" value="Ferritin-like"/>
</dbReference>
<dbReference type="InterPro" id="IPR047114">
    <property type="entry name" value="YciF"/>
</dbReference>
<dbReference type="InterPro" id="IPR010287">
    <property type="entry name" value="DUF892_YciF-like"/>
</dbReference>
<dbReference type="SUPFAM" id="SSF47240">
    <property type="entry name" value="Ferritin-like"/>
    <property type="match status" value="1"/>
</dbReference>
<accession>A0A1N6FB92</accession>
<dbReference type="Pfam" id="PF05974">
    <property type="entry name" value="DUF892"/>
    <property type="match status" value="1"/>
</dbReference>
<dbReference type="InterPro" id="IPR009078">
    <property type="entry name" value="Ferritin-like_SF"/>
</dbReference>
<proteinExistence type="predicted"/>
<keyword evidence="1" id="KW-0175">Coiled coil</keyword>
<evidence type="ECO:0000313" key="2">
    <source>
        <dbReference type="EMBL" id="SIN92530.1"/>
    </source>
</evidence>